<keyword evidence="3" id="KW-1185">Reference proteome</keyword>
<accession>A0A1W0W3C1</accession>
<reference evidence="2 3" key="1">
    <citation type="journal article" date="2009" name="Nature">
        <title>The Sorghum bicolor genome and the diversification of grasses.</title>
        <authorList>
            <person name="Paterson A.H."/>
            <person name="Bowers J.E."/>
            <person name="Bruggmann R."/>
            <person name="Dubchak I."/>
            <person name="Grimwood J."/>
            <person name="Gundlach H."/>
            <person name="Haberer G."/>
            <person name="Hellsten U."/>
            <person name="Mitros T."/>
            <person name="Poliakov A."/>
            <person name="Schmutz J."/>
            <person name="Spannagl M."/>
            <person name="Tang H."/>
            <person name="Wang X."/>
            <person name="Wicker T."/>
            <person name="Bharti A.K."/>
            <person name="Chapman J."/>
            <person name="Feltus F.A."/>
            <person name="Gowik U."/>
            <person name="Grigoriev I.V."/>
            <person name="Lyons E."/>
            <person name="Maher C.A."/>
            <person name="Martis M."/>
            <person name="Narechania A."/>
            <person name="Otillar R.P."/>
            <person name="Penning B.W."/>
            <person name="Salamov A.A."/>
            <person name="Wang Y."/>
            <person name="Zhang L."/>
            <person name="Carpita N.C."/>
            <person name="Freeling M."/>
            <person name="Gingle A.R."/>
            <person name="Hash C.T."/>
            <person name="Keller B."/>
            <person name="Klein P."/>
            <person name="Kresovich S."/>
            <person name="McCann M.C."/>
            <person name="Ming R."/>
            <person name="Peterson D.G."/>
            <person name="Mehboob-ur-Rahman"/>
            <person name="Ware D."/>
            <person name="Westhoff P."/>
            <person name="Mayer K.F."/>
            <person name="Messing J."/>
            <person name="Rokhsar D.S."/>
        </authorList>
    </citation>
    <scope>NUCLEOTIDE SEQUENCE [LARGE SCALE GENOMIC DNA]</scope>
    <source>
        <strain evidence="3">cv. BTx623</strain>
    </source>
</reference>
<dbReference type="PANTHER" id="PTHR32141:SF160">
    <property type="entry name" value="F-BOX DOMAIN-CONTAINING PROTEIN"/>
    <property type="match status" value="1"/>
</dbReference>
<dbReference type="SUPFAM" id="SSF81383">
    <property type="entry name" value="F-box domain"/>
    <property type="match status" value="1"/>
</dbReference>
<dbReference type="InterPro" id="IPR055302">
    <property type="entry name" value="F-box_dom-containing"/>
</dbReference>
<dbReference type="InterPro" id="IPR053781">
    <property type="entry name" value="F-box_AtFBL13-like"/>
</dbReference>
<dbReference type="InParanoid" id="A0A1W0W3C1"/>
<proteinExistence type="predicted"/>
<name>A0A1W0W3C1_SORBI</name>
<feature type="domain" description="FBD" evidence="1">
    <location>
        <begin position="367"/>
        <end position="442"/>
    </location>
</feature>
<dbReference type="OMA" id="SHPHKVI"/>
<dbReference type="STRING" id="4558.A0A1W0W3C1"/>
<organism evidence="2 3">
    <name type="scientific">Sorghum bicolor</name>
    <name type="common">Sorghum</name>
    <name type="synonym">Sorghum vulgare</name>
    <dbReference type="NCBI Taxonomy" id="4558"/>
    <lineage>
        <taxon>Eukaryota</taxon>
        <taxon>Viridiplantae</taxon>
        <taxon>Streptophyta</taxon>
        <taxon>Embryophyta</taxon>
        <taxon>Tracheophyta</taxon>
        <taxon>Spermatophyta</taxon>
        <taxon>Magnoliopsida</taxon>
        <taxon>Liliopsida</taxon>
        <taxon>Poales</taxon>
        <taxon>Poaceae</taxon>
        <taxon>PACMAD clade</taxon>
        <taxon>Panicoideae</taxon>
        <taxon>Andropogonodae</taxon>
        <taxon>Andropogoneae</taxon>
        <taxon>Sorghinae</taxon>
        <taxon>Sorghum</taxon>
    </lineage>
</organism>
<protein>
    <recommendedName>
        <fullName evidence="1">FBD domain-containing protein</fullName>
    </recommendedName>
</protein>
<dbReference type="InterPro" id="IPR032675">
    <property type="entry name" value="LRR_dom_sf"/>
</dbReference>
<dbReference type="Pfam" id="PF08387">
    <property type="entry name" value="FBD"/>
    <property type="match status" value="1"/>
</dbReference>
<dbReference type="Gene3D" id="3.80.10.10">
    <property type="entry name" value="Ribonuclease Inhibitor"/>
    <property type="match status" value="1"/>
</dbReference>
<dbReference type="EMBL" id="CM000761">
    <property type="protein sequence ID" value="OQU88866.1"/>
    <property type="molecule type" value="Genomic_DNA"/>
</dbReference>
<dbReference type="AlphaFoldDB" id="A0A1W0W3C1"/>
<dbReference type="Gramene" id="OQU88866">
    <property type="protein sequence ID" value="OQU88866"/>
    <property type="gene ID" value="SORBI_3002G108100"/>
</dbReference>
<evidence type="ECO:0000313" key="2">
    <source>
        <dbReference type="EMBL" id="OQU88866.1"/>
    </source>
</evidence>
<dbReference type="SMART" id="SM00579">
    <property type="entry name" value="FBD"/>
    <property type="match status" value="1"/>
</dbReference>
<evidence type="ECO:0000313" key="3">
    <source>
        <dbReference type="Proteomes" id="UP000000768"/>
    </source>
</evidence>
<dbReference type="FunCoup" id="A0A1W0W3C1">
    <property type="interactions" value="573"/>
</dbReference>
<dbReference type="InterPro" id="IPR055411">
    <property type="entry name" value="LRR_FXL15/At3g58940/PEG3-like"/>
</dbReference>
<dbReference type="CDD" id="cd22160">
    <property type="entry name" value="F-box_AtFBL13-like"/>
    <property type="match status" value="1"/>
</dbReference>
<dbReference type="SUPFAM" id="SSF52047">
    <property type="entry name" value="RNI-like"/>
    <property type="match status" value="1"/>
</dbReference>
<sequence>MEVVAAAGKKRKGQEPLGIGNGVSESSLDLISRLPDEVLGTVISLLPTKAGARTQILSRRWRPLWRAAPLNLGVDSDLSGQERKRIIFVPKILSDHPGPARRFALPGIRLRDRYARIDGWLRSRALTGLREIEFRYEIENSQLPYPLPPSALRFAPTLCVADFGNCDFPREMAPLLKFPCLKQLTLYKVIVLEDALHSLLCGCPVLESLLLYDNFGFGRLRINSPTLRSIGISVSCFGERVENHTKLQYLIVEDAPCLERLLSLSPYNGPATIRVVRAPKLEILGLRSNDITRLDLGTTVFQKMIALSLTTSMRTVKVLALGSCGPNLDSVVDFLKCFPCLQKLYVESHLQKSRKNKRSYNPLDPVECLESHLRQVVVMNYRGMRPDVDFAKFFVLNAKVLKKMVFGSGYANTTNSDNWMTNQHRRLQLDKRASQGARFKFIGFSDLILHKSYKMTHDLRMDDPFDSHLCR</sequence>
<dbReference type="OrthoDB" id="584579at2759"/>
<gene>
    <name evidence="2" type="ORF">SORBI_3002G108100</name>
</gene>
<dbReference type="Pfam" id="PF24758">
    <property type="entry name" value="LRR_At5g56370"/>
    <property type="match status" value="1"/>
</dbReference>
<dbReference type="KEGG" id="sbi:8057291"/>
<dbReference type="InterPro" id="IPR036047">
    <property type="entry name" value="F-box-like_dom_sf"/>
</dbReference>
<reference evidence="3" key="2">
    <citation type="journal article" date="2018" name="Plant J.">
        <title>The Sorghum bicolor reference genome: improved assembly, gene annotations, a transcriptome atlas, and signatures of genome organization.</title>
        <authorList>
            <person name="McCormick R.F."/>
            <person name="Truong S.K."/>
            <person name="Sreedasyam A."/>
            <person name="Jenkins J."/>
            <person name="Shu S."/>
            <person name="Sims D."/>
            <person name="Kennedy M."/>
            <person name="Amirebrahimi M."/>
            <person name="Weers B.D."/>
            <person name="McKinley B."/>
            <person name="Mattison A."/>
            <person name="Morishige D.T."/>
            <person name="Grimwood J."/>
            <person name="Schmutz J."/>
            <person name="Mullet J.E."/>
        </authorList>
    </citation>
    <scope>NUCLEOTIDE SEQUENCE [LARGE SCALE GENOMIC DNA]</scope>
    <source>
        <strain evidence="3">cv. BTx623</strain>
    </source>
</reference>
<dbReference type="Proteomes" id="UP000000768">
    <property type="component" value="Chromosome 2"/>
</dbReference>
<dbReference type="eggNOG" id="ENOG502SXR2">
    <property type="taxonomic scope" value="Eukaryota"/>
</dbReference>
<evidence type="ECO:0000259" key="1">
    <source>
        <dbReference type="SMART" id="SM00579"/>
    </source>
</evidence>
<dbReference type="InterPro" id="IPR006566">
    <property type="entry name" value="FBD"/>
</dbReference>
<dbReference type="PANTHER" id="PTHR32141">
    <property type="match status" value="1"/>
</dbReference>